<feature type="non-terminal residue" evidence="2">
    <location>
        <position position="85"/>
    </location>
</feature>
<evidence type="ECO:0000256" key="1">
    <source>
        <dbReference type="SAM" id="MobiDB-lite"/>
    </source>
</evidence>
<dbReference type="EMBL" id="KZ819283">
    <property type="protein sequence ID" value="PWO01273.1"/>
    <property type="molecule type" value="Genomic_DNA"/>
</dbReference>
<keyword evidence="3" id="KW-1185">Reference proteome</keyword>
<dbReference type="GeneID" id="37272424"/>
<evidence type="ECO:0000313" key="2">
    <source>
        <dbReference type="EMBL" id="PWO01273.1"/>
    </source>
</evidence>
<sequence>FHFSLPLSHLTLISHNEPSLRPRRQHRRRSRGADGQPGAQPEGLGCAVLRRLQDRRGPEGARRHGAQPRQAGGLLRRRLSAHPSW</sequence>
<reference evidence="2 3" key="1">
    <citation type="journal article" date="2018" name="Mol. Biol. Evol.">
        <title>Broad Genomic Sampling Reveals a Smut Pathogenic Ancestry of the Fungal Clade Ustilaginomycotina.</title>
        <authorList>
            <person name="Kijpornyongpan T."/>
            <person name="Mondo S.J."/>
            <person name="Barry K."/>
            <person name="Sandor L."/>
            <person name="Lee J."/>
            <person name="Lipzen A."/>
            <person name="Pangilinan J."/>
            <person name="LaButti K."/>
            <person name="Hainaut M."/>
            <person name="Henrissat B."/>
            <person name="Grigoriev I.V."/>
            <person name="Spatafora J.W."/>
            <person name="Aime M.C."/>
        </authorList>
    </citation>
    <scope>NUCLEOTIDE SEQUENCE [LARGE SCALE GENOMIC DNA]</scope>
    <source>
        <strain evidence="2 3">MCA 4186</strain>
    </source>
</reference>
<feature type="non-terminal residue" evidence="2">
    <location>
        <position position="1"/>
    </location>
</feature>
<dbReference type="AlphaFoldDB" id="A0A316ZJU0"/>
<accession>A0A316ZJU0</accession>
<name>A0A316ZJU0_9BASI</name>
<proteinExistence type="predicted"/>
<feature type="region of interest" description="Disordered" evidence="1">
    <location>
        <begin position="15"/>
        <end position="85"/>
    </location>
</feature>
<feature type="compositionally biased region" description="Basic and acidic residues" evidence="1">
    <location>
        <begin position="51"/>
        <end position="62"/>
    </location>
</feature>
<organism evidence="2 3">
    <name type="scientific">Tilletiopsis washingtonensis</name>
    <dbReference type="NCBI Taxonomy" id="58919"/>
    <lineage>
        <taxon>Eukaryota</taxon>
        <taxon>Fungi</taxon>
        <taxon>Dikarya</taxon>
        <taxon>Basidiomycota</taxon>
        <taxon>Ustilaginomycotina</taxon>
        <taxon>Exobasidiomycetes</taxon>
        <taxon>Entylomatales</taxon>
        <taxon>Entylomatales incertae sedis</taxon>
        <taxon>Tilletiopsis</taxon>
    </lineage>
</organism>
<feature type="compositionally biased region" description="Basic residues" evidence="1">
    <location>
        <begin position="75"/>
        <end position="85"/>
    </location>
</feature>
<evidence type="ECO:0000313" key="3">
    <source>
        <dbReference type="Proteomes" id="UP000245946"/>
    </source>
</evidence>
<dbReference type="RefSeq" id="XP_025601551.1">
    <property type="nucleotide sequence ID" value="XM_025744880.1"/>
</dbReference>
<feature type="compositionally biased region" description="Basic residues" evidence="1">
    <location>
        <begin position="21"/>
        <end position="30"/>
    </location>
</feature>
<dbReference type="Proteomes" id="UP000245946">
    <property type="component" value="Unassembled WGS sequence"/>
</dbReference>
<gene>
    <name evidence="2" type="ORF">FA09DRAFT_357864</name>
</gene>
<protein>
    <submittedName>
        <fullName evidence="2">Uncharacterized protein</fullName>
    </submittedName>
</protein>